<organism evidence="1 2">
    <name type="scientific">Lutzomyia longipalpis</name>
    <name type="common">Sand fly</name>
    <dbReference type="NCBI Taxonomy" id="7200"/>
    <lineage>
        <taxon>Eukaryota</taxon>
        <taxon>Metazoa</taxon>
        <taxon>Ecdysozoa</taxon>
        <taxon>Arthropoda</taxon>
        <taxon>Hexapoda</taxon>
        <taxon>Insecta</taxon>
        <taxon>Pterygota</taxon>
        <taxon>Neoptera</taxon>
        <taxon>Endopterygota</taxon>
        <taxon>Diptera</taxon>
        <taxon>Nematocera</taxon>
        <taxon>Psychodoidea</taxon>
        <taxon>Psychodidae</taxon>
        <taxon>Lutzomyia</taxon>
        <taxon>Lutzomyia</taxon>
    </lineage>
</organism>
<dbReference type="VEuPathDB" id="VectorBase:LLOJ009099"/>
<dbReference type="Proteomes" id="UP000092461">
    <property type="component" value="Unassembled WGS sequence"/>
</dbReference>
<evidence type="ECO:0008006" key="3">
    <source>
        <dbReference type="Google" id="ProtNLM"/>
    </source>
</evidence>
<evidence type="ECO:0000313" key="1">
    <source>
        <dbReference type="EnsemblMetazoa" id="LLOJ009099-PA"/>
    </source>
</evidence>
<name>A0A1B0CVR4_LUTLO</name>
<dbReference type="EMBL" id="AJWK01031034">
    <property type="status" value="NOT_ANNOTATED_CDS"/>
    <property type="molecule type" value="Genomic_DNA"/>
</dbReference>
<proteinExistence type="predicted"/>
<keyword evidence="2" id="KW-1185">Reference proteome</keyword>
<dbReference type="VEuPathDB" id="VectorBase:LLONM1_008691"/>
<accession>A0A1B0CVR4</accession>
<dbReference type="EMBL" id="AJWK01031033">
    <property type="status" value="NOT_ANNOTATED_CDS"/>
    <property type="molecule type" value="Genomic_DNA"/>
</dbReference>
<evidence type="ECO:0000313" key="2">
    <source>
        <dbReference type="Proteomes" id="UP000092461"/>
    </source>
</evidence>
<sequence>VYWEIEKSGDRGISQSELGKLLNLTWLQCRALLKNMVKTRIVKVYTADQGRQRLLRYILPKYYAEFKDRLANPAGEESDNELITGGCEESFEELGPQHRDQLFQSLLQTDDVALEDISVEIDEMEEMQKMPRLKLDPKRKLVT</sequence>
<protein>
    <recommendedName>
        <fullName evidence="3">B-block binding subunit of TFIIIC domain-containing protein</fullName>
    </recommendedName>
</protein>
<dbReference type="EnsemblMetazoa" id="LLOJ009099-RA">
    <property type="protein sequence ID" value="LLOJ009099-PA"/>
    <property type="gene ID" value="LLOJ009099"/>
</dbReference>
<reference evidence="1" key="1">
    <citation type="submission" date="2020-05" db="UniProtKB">
        <authorList>
            <consortium name="EnsemblMetazoa"/>
        </authorList>
    </citation>
    <scope>IDENTIFICATION</scope>
    <source>
        <strain evidence="1">Jacobina</strain>
    </source>
</reference>
<dbReference type="AlphaFoldDB" id="A0A1B0CVR4"/>